<evidence type="ECO:0000256" key="1">
    <source>
        <dbReference type="SAM" id="MobiDB-lite"/>
    </source>
</evidence>
<accession>A0A8H7PFF2</accession>
<reference evidence="2" key="1">
    <citation type="submission" date="2020-12" db="EMBL/GenBank/DDBJ databases">
        <title>Metabolic potential, ecology and presence of endohyphal bacteria is reflected in genomic diversity of Mucoromycotina.</title>
        <authorList>
            <person name="Muszewska A."/>
            <person name="Okrasinska A."/>
            <person name="Steczkiewicz K."/>
            <person name="Drgas O."/>
            <person name="Orlowska M."/>
            <person name="Perlinska-Lenart U."/>
            <person name="Aleksandrzak-Piekarczyk T."/>
            <person name="Szatraj K."/>
            <person name="Zielenkiewicz U."/>
            <person name="Pilsyk S."/>
            <person name="Malc E."/>
            <person name="Mieczkowski P."/>
            <person name="Kruszewska J.S."/>
            <person name="Biernat P."/>
            <person name="Pawlowska J."/>
        </authorList>
    </citation>
    <scope>NUCLEOTIDE SEQUENCE</scope>
    <source>
        <strain evidence="2">WA0000067209</strain>
    </source>
</reference>
<feature type="compositionally biased region" description="Polar residues" evidence="1">
    <location>
        <begin position="152"/>
        <end position="176"/>
    </location>
</feature>
<feature type="compositionally biased region" description="Polar residues" evidence="1">
    <location>
        <begin position="188"/>
        <end position="202"/>
    </location>
</feature>
<feature type="region of interest" description="Disordered" evidence="1">
    <location>
        <begin position="1"/>
        <end position="101"/>
    </location>
</feature>
<dbReference type="EMBL" id="JAEPQZ010000016">
    <property type="protein sequence ID" value="KAG2172905.1"/>
    <property type="molecule type" value="Genomic_DNA"/>
</dbReference>
<dbReference type="Proteomes" id="UP000654370">
    <property type="component" value="Unassembled WGS sequence"/>
</dbReference>
<organism evidence="2 3">
    <name type="scientific">Mortierella isabellina</name>
    <name type="common">Filamentous fungus</name>
    <name type="synonym">Umbelopsis isabellina</name>
    <dbReference type="NCBI Taxonomy" id="91625"/>
    <lineage>
        <taxon>Eukaryota</taxon>
        <taxon>Fungi</taxon>
        <taxon>Fungi incertae sedis</taxon>
        <taxon>Mucoromycota</taxon>
        <taxon>Mucoromycotina</taxon>
        <taxon>Umbelopsidomycetes</taxon>
        <taxon>Umbelopsidales</taxon>
        <taxon>Umbelopsidaceae</taxon>
        <taxon>Umbelopsis</taxon>
    </lineage>
</organism>
<feature type="region of interest" description="Disordered" evidence="1">
    <location>
        <begin position="123"/>
        <end position="250"/>
    </location>
</feature>
<evidence type="ECO:0000313" key="2">
    <source>
        <dbReference type="EMBL" id="KAG2172905.1"/>
    </source>
</evidence>
<gene>
    <name evidence="2" type="ORF">INT43_000255</name>
</gene>
<feature type="compositionally biased region" description="Polar residues" evidence="1">
    <location>
        <begin position="219"/>
        <end position="238"/>
    </location>
</feature>
<protein>
    <submittedName>
        <fullName evidence="2">Uncharacterized protein</fullName>
    </submittedName>
</protein>
<dbReference type="OrthoDB" id="2429056at2759"/>
<sequence>MRKFLGLAKPYHSQDEESDPESRHFSWSWRPSRRRRKRRTKSCVARHPTPGPSDIPSTIESSPDRFTSAQTSPGSPLIHRSSTPIYPRSRDDGPKLLAPHPLSVCSPQILERDWKARTWPYKVYDSDDDEDDDEFEDAQDETGYEYPGRITPTPTSTPLDQQLYVSSVSKHITYSSPPHKDREYYSQADITSKNRSGNTTDKMVSYPLNHSNPEHGRSSHSTSSTNRKMMSTSTSGYSSPILDKQPSDSESYYQGDFVNPTPHQLIHLWPRDTSEDPSYPAAVNCASNFKFRPPGRPWKPSLRYQHTKTTATMPVAAILEEESMSLLRAKLEKAEATVASLRQQLDRLETRHLPSPANSDDESGHFVRRKSHQRRSHHKHSLRYSTFSEASITTGR</sequence>
<feature type="compositionally biased region" description="Acidic residues" evidence="1">
    <location>
        <begin position="126"/>
        <end position="143"/>
    </location>
</feature>
<feature type="compositionally biased region" description="Basic residues" evidence="1">
    <location>
        <begin position="366"/>
        <end position="382"/>
    </location>
</feature>
<feature type="compositionally biased region" description="Basic residues" evidence="1">
    <location>
        <begin position="31"/>
        <end position="41"/>
    </location>
</feature>
<feature type="compositionally biased region" description="Polar residues" evidence="1">
    <location>
        <begin position="55"/>
        <end position="84"/>
    </location>
</feature>
<name>A0A8H7PFF2_MORIS</name>
<keyword evidence="3" id="KW-1185">Reference proteome</keyword>
<feature type="compositionally biased region" description="Polar residues" evidence="1">
    <location>
        <begin position="383"/>
        <end position="396"/>
    </location>
</feature>
<dbReference type="AlphaFoldDB" id="A0A8H7PFF2"/>
<evidence type="ECO:0000313" key="3">
    <source>
        <dbReference type="Proteomes" id="UP000654370"/>
    </source>
</evidence>
<comment type="caution">
    <text evidence="2">The sequence shown here is derived from an EMBL/GenBank/DDBJ whole genome shotgun (WGS) entry which is preliminary data.</text>
</comment>
<feature type="region of interest" description="Disordered" evidence="1">
    <location>
        <begin position="347"/>
        <end position="396"/>
    </location>
</feature>
<proteinExistence type="predicted"/>
<feature type="compositionally biased region" description="Basic and acidic residues" evidence="1">
    <location>
        <begin position="12"/>
        <end position="24"/>
    </location>
</feature>